<dbReference type="Proteomes" id="UP000885750">
    <property type="component" value="Unassembled WGS sequence"/>
</dbReference>
<reference evidence="2" key="1">
    <citation type="journal article" date="2020" name="mSystems">
        <title>Genome- and Community-Level Interaction Insights into Carbon Utilization and Element Cycling Functions of Hydrothermarchaeota in Hydrothermal Sediment.</title>
        <authorList>
            <person name="Zhou Z."/>
            <person name="Liu Y."/>
            <person name="Xu W."/>
            <person name="Pan J."/>
            <person name="Luo Z.H."/>
            <person name="Li M."/>
        </authorList>
    </citation>
    <scope>NUCLEOTIDE SEQUENCE [LARGE SCALE GENOMIC DNA]</scope>
    <source>
        <strain evidence="2">HyVt-493</strain>
    </source>
</reference>
<evidence type="ECO:0000259" key="1">
    <source>
        <dbReference type="Pfam" id="PF00156"/>
    </source>
</evidence>
<dbReference type="PANTHER" id="PTHR11608">
    <property type="entry name" value="BIFUNCTIONAL PROTEIN PYRR"/>
    <property type="match status" value="1"/>
</dbReference>
<organism evidence="2">
    <name type="scientific">Leucothrix mucor</name>
    <dbReference type="NCBI Taxonomy" id="45248"/>
    <lineage>
        <taxon>Bacteria</taxon>
        <taxon>Pseudomonadati</taxon>
        <taxon>Pseudomonadota</taxon>
        <taxon>Gammaproteobacteria</taxon>
        <taxon>Thiotrichales</taxon>
        <taxon>Thiotrichaceae</taxon>
        <taxon>Leucothrix</taxon>
    </lineage>
</organism>
<proteinExistence type="predicted"/>
<dbReference type="NCBIfam" id="NF003545">
    <property type="entry name" value="PRK05205.1-1"/>
    <property type="match status" value="1"/>
</dbReference>
<dbReference type="EMBL" id="DRMS01000377">
    <property type="protein sequence ID" value="HFC93144.1"/>
    <property type="molecule type" value="Genomic_DNA"/>
</dbReference>
<dbReference type="InterPro" id="IPR029057">
    <property type="entry name" value="PRTase-like"/>
</dbReference>
<keyword evidence="2" id="KW-0328">Glycosyltransferase</keyword>
<dbReference type="SUPFAM" id="SSF53271">
    <property type="entry name" value="PRTase-like"/>
    <property type="match status" value="1"/>
</dbReference>
<dbReference type="CDD" id="cd06223">
    <property type="entry name" value="PRTases_typeI"/>
    <property type="match status" value="1"/>
</dbReference>
<evidence type="ECO:0000313" key="2">
    <source>
        <dbReference type="EMBL" id="HFC93144.1"/>
    </source>
</evidence>
<name>A0A7V2T469_LEUMU</name>
<dbReference type="EC" id="2.4.2.9" evidence="2"/>
<accession>A0A7V2T469</accession>
<keyword evidence="2" id="KW-0808">Transferase</keyword>
<dbReference type="InterPro" id="IPR000836">
    <property type="entry name" value="PRTase_dom"/>
</dbReference>
<dbReference type="GO" id="GO:0004845">
    <property type="term" value="F:uracil phosphoribosyltransferase activity"/>
    <property type="evidence" value="ECO:0007669"/>
    <property type="project" value="UniProtKB-EC"/>
</dbReference>
<protein>
    <submittedName>
        <fullName evidence="2">Bifunctional pyr operon transcriptional regulator/uracil phosphoribosyltransferase PyrR</fullName>
        <ecNumber evidence="2">2.4.2.9</ecNumber>
    </submittedName>
</protein>
<dbReference type="AlphaFoldDB" id="A0A7V2T469"/>
<sequence length="171" mass="19203">MNNNNYDIPAYLEQMAQQLRAHMAENKIEKPLMVGIHSAGVWLANILHKKLAIKASLAELNTSFYRDDFNKIGLHGQIKPSKMPVSVENKHIILVDDVLYTGRTIRAAMNELFDYGRPASITLVVLIDRGGRELPISAQIIGFKQQLDANSDFKLSDSESLELSIVKKINE</sequence>
<dbReference type="Pfam" id="PF00156">
    <property type="entry name" value="Pribosyltran"/>
    <property type="match status" value="1"/>
</dbReference>
<comment type="caution">
    <text evidence="2">The sequence shown here is derived from an EMBL/GenBank/DDBJ whole genome shotgun (WGS) entry which is preliminary data.</text>
</comment>
<gene>
    <name evidence="2" type="primary">pyrR</name>
    <name evidence="2" type="ORF">ENJ51_10065</name>
</gene>
<dbReference type="Gene3D" id="3.40.50.2020">
    <property type="match status" value="1"/>
</dbReference>
<dbReference type="PANTHER" id="PTHR11608:SF0">
    <property type="entry name" value="BIFUNCTIONAL PROTEIN PYRR"/>
    <property type="match status" value="1"/>
</dbReference>
<feature type="domain" description="Phosphoribosyltransferase" evidence="1">
    <location>
        <begin position="15"/>
        <end position="146"/>
    </location>
</feature>
<dbReference type="InterPro" id="IPR050137">
    <property type="entry name" value="PyrR_bifunctional"/>
</dbReference>